<evidence type="ECO:0000256" key="2">
    <source>
        <dbReference type="ARBA" id="ARBA00009329"/>
    </source>
</evidence>
<reference evidence="8 9" key="1">
    <citation type="submission" date="2019-08" db="EMBL/GenBank/DDBJ databases">
        <title>Phlebobacter frassis gen. nov. sp. nov., a new member of family Sphingobacteriaceae isolated from sand fly rearing media.</title>
        <authorList>
            <person name="Kakumanu M.L."/>
            <person name="Marayati B.F."/>
            <person name="Wada-Katsumata A."/>
            <person name="Wasserberg G."/>
            <person name="Schal C."/>
            <person name="Apperson C.S."/>
            <person name="Ponnusamy L."/>
        </authorList>
    </citation>
    <scope>NUCLEOTIDE SEQUENCE [LARGE SCALE GENOMIC DNA]</scope>
    <source>
        <strain evidence="8 9">SSI9</strain>
    </source>
</reference>
<keyword evidence="9" id="KW-1185">Reference proteome</keyword>
<dbReference type="InterPro" id="IPR050463">
    <property type="entry name" value="Gfo/Idh/MocA_oxidrdct_glycsds"/>
</dbReference>
<dbReference type="EMBL" id="VTAV01000001">
    <property type="protein sequence ID" value="TYR37731.1"/>
    <property type="molecule type" value="Genomic_DNA"/>
</dbReference>
<sequence>MKKNRREFLKLTGLAGASFVGTNLFQGFTNPNDLKADLLLPAHRSDSQIFNMSGYAAPKLETVRVGFIGVGNRGSAAVFRMSHIEGVDIKAICDIRPEKATAAKQKLTGSTHNPTLYTSNEQEWKKLCDRNDIDLVYVSTHWQLHTPIALYAMNQGKHVCVEVPAATTIDECWQLVETSEKTKKHCMMLENCCYGFFELLTLNMARQGFFGDIVHCEGAYIHDLLEGNFSKEKYWEHWRLKENLRNGNLYPTHGLGPVSQIMDLNRGDKMDYLVSLSSHDFMMGNMARELAEKDDAYKPYVNKSFRGNMNTSIIKTSKGRSIMIQHDVTSPRPYSRIHLVSGTKATASGFPLPEKIATGHAWATEEEFDALKERYKPEISKKIGDIAKKFGGHGGMDFIMDWRTVDCLRNGLPLDIDVYDTALWSALGPLSEQSVANRSNSVDVPDFTRGKWQTNDPVDLKLLTGANTGVLPKRGNNKTF</sequence>
<protein>
    <submittedName>
        <fullName evidence="8">Gfo/Idh/MocA family oxidoreductase</fullName>
    </submittedName>
</protein>
<proteinExistence type="inferred from homology"/>
<feature type="domain" description="Glycosyl hydrolase 109 C-terminal" evidence="7">
    <location>
        <begin position="199"/>
        <end position="356"/>
    </location>
</feature>
<gene>
    <name evidence="8" type="ORF">FXV77_00090</name>
</gene>
<accession>A0A5D4H989</accession>
<evidence type="ECO:0000313" key="8">
    <source>
        <dbReference type="EMBL" id="TYR37731.1"/>
    </source>
</evidence>
<dbReference type="GO" id="GO:0000166">
    <property type="term" value="F:nucleotide binding"/>
    <property type="evidence" value="ECO:0007669"/>
    <property type="project" value="InterPro"/>
</dbReference>
<keyword evidence="4" id="KW-0520">NAD</keyword>
<evidence type="ECO:0000256" key="5">
    <source>
        <dbReference type="ARBA" id="ARBA00023295"/>
    </source>
</evidence>
<dbReference type="Gene3D" id="3.30.360.10">
    <property type="entry name" value="Dihydrodipicolinate Reductase, domain 2"/>
    <property type="match status" value="1"/>
</dbReference>
<dbReference type="InterPro" id="IPR049303">
    <property type="entry name" value="Glyco_hydro_109_C"/>
</dbReference>
<comment type="similarity">
    <text evidence="2">Belongs to the Gfo/Idh/MocA family. Glycosyl hydrolase 109 subfamily.</text>
</comment>
<dbReference type="InterPro" id="IPR000683">
    <property type="entry name" value="Gfo/Idh/MocA-like_OxRdtase_N"/>
</dbReference>
<dbReference type="InterPro" id="IPR006311">
    <property type="entry name" value="TAT_signal"/>
</dbReference>
<dbReference type="InterPro" id="IPR036291">
    <property type="entry name" value="NAD(P)-bd_dom_sf"/>
</dbReference>
<evidence type="ECO:0000259" key="7">
    <source>
        <dbReference type="Pfam" id="PF21252"/>
    </source>
</evidence>
<evidence type="ECO:0000256" key="4">
    <source>
        <dbReference type="ARBA" id="ARBA00023027"/>
    </source>
</evidence>
<evidence type="ECO:0000313" key="9">
    <source>
        <dbReference type="Proteomes" id="UP000322362"/>
    </source>
</evidence>
<name>A0A5D4H989_9SPHI</name>
<organism evidence="8 9">
    <name type="scientific">Sphingobacterium phlebotomi</name>
    <dbReference type="NCBI Taxonomy" id="2605433"/>
    <lineage>
        <taxon>Bacteria</taxon>
        <taxon>Pseudomonadati</taxon>
        <taxon>Bacteroidota</taxon>
        <taxon>Sphingobacteriia</taxon>
        <taxon>Sphingobacteriales</taxon>
        <taxon>Sphingobacteriaceae</taxon>
        <taxon>Sphingobacterium</taxon>
    </lineage>
</organism>
<dbReference type="PANTHER" id="PTHR43818:SF1">
    <property type="entry name" value="GLYCOSYL HYDROLASE FAMILY 109 PROTEIN"/>
    <property type="match status" value="1"/>
</dbReference>
<feature type="domain" description="Gfo/Idh/MocA-like oxidoreductase N-terminal" evidence="6">
    <location>
        <begin position="63"/>
        <end position="188"/>
    </location>
</feature>
<dbReference type="Pfam" id="PF01408">
    <property type="entry name" value="GFO_IDH_MocA"/>
    <property type="match status" value="1"/>
</dbReference>
<dbReference type="Gene3D" id="3.40.50.720">
    <property type="entry name" value="NAD(P)-binding Rossmann-like Domain"/>
    <property type="match status" value="1"/>
</dbReference>
<dbReference type="Pfam" id="PF21252">
    <property type="entry name" value="Glyco_hydro_109_C"/>
    <property type="match status" value="1"/>
</dbReference>
<dbReference type="Proteomes" id="UP000322362">
    <property type="component" value="Unassembled WGS sequence"/>
</dbReference>
<keyword evidence="5" id="KW-0326">Glycosidase</keyword>
<evidence type="ECO:0000259" key="6">
    <source>
        <dbReference type="Pfam" id="PF01408"/>
    </source>
</evidence>
<comment type="cofactor">
    <cofactor evidence="1">
        <name>NAD(+)</name>
        <dbReference type="ChEBI" id="CHEBI:57540"/>
    </cofactor>
</comment>
<dbReference type="PROSITE" id="PS51318">
    <property type="entry name" value="TAT"/>
    <property type="match status" value="1"/>
</dbReference>
<dbReference type="SUPFAM" id="SSF51735">
    <property type="entry name" value="NAD(P)-binding Rossmann-fold domains"/>
    <property type="match status" value="1"/>
</dbReference>
<keyword evidence="3" id="KW-0378">Hydrolase</keyword>
<dbReference type="RefSeq" id="WP_148917196.1">
    <property type="nucleotide sequence ID" value="NZ_VTAV01000001.1"/>
</dbReference>
<dbReference type="GO" id="GO:0016798">
    <property type="term" value="F:hydrolase activity, acting on glycosyl bonds"/>
    <property type="evidence" value="ECO:0007669"/>
    <property type="project" value="UniProtKB-KW"/>
</dbReference>
<dbReference type="PANTHER" id="PTHR43818">
    <property type="entry name" value="BCDNA.GH03377"/>
    <property type="match status" value="1"/>
</dbReference>
<comment type="caution">
    <text evidence="8">The sequence shown here is derived from an EMBL/GenBank/DDBJ whole genome shotgun (WGS) entry which is preliminary data.</text>
</comment>
<dbReference type="AlphaFoldDB" id="A0A5D4H989"/>
<evidence type="ECO:0000256" key="1">
    <source>
        <dbReference type="ARBA" id="ARBA00001911"/>
    </source>
</evidence>
<evidence type="ECO:0000256" key="3">
    <source>
        <dbReference type="ARBA" id="ARBA00022801"/>
    </source>
</evidence>